<name>A0A5C8M4B6_9GAMM</name>
<gene>
    <name evidence="1" type="ORF">FU839_03260</name>
</gene>
<dbReference type="RefSeq" id="WP_147903142.1">
    <property type="nucleotide sequence ID" value="NZ_BAAAGC010000002.1"/>
</dbReference>
<protein>
    <submittedName>
        <fullName evidence="1">Uncharacterized protein</fullName>
    </submittedName>
</protein>
<dbReference type="AlphaFoldDB" id="A0A5C8M4B6"/>
<reference evidence="1 2" key="1">
    <citation type="submission" date="2019-08" db="EMBL/GenBank/DDBJ databases">
        <title>Draft genome analysis of Rheinheimera tangshanensis isolated from the roots of fresh rice plants (Oryza sativa).</title>
        <authorList>
            <person name="Yu Q."/>
            <person name="Qi Y."/>
            <person name="Zhang H."/>
            <person name="Pu J."/>
        </authorList>
    </citation>
    <scope>NUCLEOTIDE SEQUENCE [LARGE SCALE GENOMIC DNA]</scope>
    <source>
        <strain evidence="1 2">JA3-B52</strain>
    </source>
</reference>
<proteinExistence type="predicted"/>
<dbReference type="EMBL" id="VRLR01000001">
    <property type="protein sequence ID" value="TXK83305.1"/>
    <property type="molecule type" value="Genomic_DNA"/>
</dbReference>
<accession>A0A5C8M4B6</accession>
<sequence length="322" mass="37783">MHTYSQKKISIEDLKDEQQTLWFYNFLLVRGWLNNPSTPLRSFSELNVKTEVLRSLENINVKSIAFGPSRNAPETAFNEINLLYNASVIQNSDYAFIKKLSSRLKFALWMHIRQLEIDPEIKHDGLNVRLFELRFKLYQYLPKGPLYPRYAINSYPLTVEEHTKAIIQFLQICEASSEFKTNYISKFRELIPDIAKFKSAFDWLVESDTYQCNWAANYMKFRGIYQESFPIEPGRSLLDSIVVSFDLWTTSYEAKKLFLFEMKRAWSTKKSRDKQVGKKPFSFVMSKKVSKMLDNLIADNGLSKSEFVENLIADAHRDKIEH</sequence>
<evidence type="ECO:0000313" key="1">
    <source>
        <dbReference type="EMBL" id="TXK83305.1"/>
    </source>
</evidence>
<keyword evidence="2" id="KW-1185">Reference proteome</keyword>
<evidence type="ECO:0000313" key="2">
    <source>
        <dbReference type="Proteomes" id="UP000321814"/>
    </source>
</evidence>
<dbReference type="Proteomes" id="UP000321814">
    <property type="component" value="Unassembled WGS sequence"/>
</dbReference>
<comment type="caution">
    <text evidence="1">The sequence shown here is derived from an EMBL/GenBank/DDBJ whole genome shotgun (WGS) entry which is preliminary data.</text>
</comment>
<dbReference type="OrthoDB" id="6713157at2"/>
<organism evidence="1 2">
    <name type="scientific">Rheinheimera tangshanensis</name>
    <dbReference type="NCBI Taxonomy" id="400153"/>
    <lineage>
        <taxon>Bacteria</taxon>
        <taxon>Pseudomonadati</taxon>
        <taxon>Pseudomonadota</taxon>
        <taxon>Gammaproteobacteria</taxon>
        <taxon>Chromatiales</taxon>
        <taxon>Chromatiaceae</taxon>
        <taxon>Rheinheimera</taxon>
    </lineage>
</organism>